<sequence>MVDHSPEQERTLRIKTHLGVSADGFISSADGRPAFLSMPTFDPGQSHGYPEYIADCGAVVMGRTTFEPALGAPSWPWPGLRVFVLTSRPLPSGTPSDVVAAAKPAELLDLMRQADFPGDVDLVGGQRTIDAFRGIGALDVLGIVTLPILLGEGTRLTPPASDPQFLRLDSTRTFPDGAVEQVYRLAAPVS</sequence>
<dbReference type="Gene3D" id="3.40.430.10">
    <property type="entry name" value="Dihydrofolate Reductase, subunit A"/>
    <property type="match status" value="1"/>
</dbReference>
<dbReference type="SUPFAM" id="SSF53597">
    <property type="entry name" value="Dihydrofolate reductase-like"/>
    <property type="match status" value="1"/>
</dbReference>
<accession>A0ABR6BML5</accession>
<evidence type="ECO:0000313" key="1">
    <source>
        <dbReference type="EMBL" id="MBA8927945.1"/>
    </source>
</evidence>
<keyword evidence="2" id="KW-1185">Reference proteome</keyword>
<reference evidence="1 2" key="1">
    <citation type="submission" date="2020-08" db="EMBL/GenBank/DDBJ databases">
        <title>Genomic Encyclopedia of Archaeal and Bacterial Type Strains, Phase II (KMG-II): from individual species to whole genera.</title>
        <authorList>
            <person name="Goeker M."/>
        </authorList>
    </citation>
    <scope>NUCLEOTIDE SEQUENCE [LARGE SCALE GENOMIC DNA]</scope>
    <source>
        <strain evidence="1 2">DSM 43850</strain>
    </source>
</reference>
<dbReference type="EMBL" id="JACJID010000004">
    <property type="protein sequence ID" value="MBA8927945.1"/>
    <property type="molecule type" value="Genomic_DNA"/>
</dbReference>
<dbReference type="RefSeq" id="WP_081789368.1">
    <property type="nucleotide sequence ID" value="NZ_BAAABQ010000023.1"/>
</dbReference>
<protein>
    <submittedName>
        <fullName evidence="1">Dihydrofolate reductase</fullName>
    </submittedName>
</protein>
<organism evidence="1 2">
    <name type="scientific">Kutzneria viridogrisea</name>
    <dbReference type="NCBI Taxonomy" id="47990"/>
    <lineage>
        <taxon>Bacteria</taxon>
        <taxon>Bacillati</taxon>
        <taxon>Actinomycetota</taxon>
        <taxon>Actinomycetes</taxon>
        <taxon>Pseudonocardiales</taxon>
        <taxon>Pseudonocardiaceae</taxon>
        <taxon>Kutzneria</taxon>
    </lineage>
</organism>
<evidence type="ECO:0000313" key="2">
    <source>
        <dbReference type="Proteomes" id="UP000517916"/>
    </source>
</evidence>
<dbReference type="Proteomes" id="UP000517916">
    <property type="component" value="Unassembled WGS sequence"/>
</dbReference>
<proteinExistence type="predicted"/>
<dbReference type="InterPro" id="IPR024072">
    <property type="entry name" value="DHFR-like_dom_sf"/>
</dbReference>
<name>A0ABR6BML5_9PSEU</name>
<gene>
    <name evidence="1" type="ORF">BC739_005162</name>
</gene>
<comment type="caution">
    <text evidence="1">The sequence shown here is derived from an EMBL/GenBank/DDBJ whole genome shotgun (WGS) entry which is preliminary data.</text>
</comment>